<dbReference type="EMBL" id="MU005972">
    <property type="protein sequence ID" value="KAF2861554.1"/>
    <property type="molecule type" value="Genomic_DNA"/>
</dbReference>
<dbReference type="InterPro" id="IPR001806">
    <property type="entry name" value="Small_GTPase"/>
</dbReference>
<sequence>MESISILLLGDAEAGKSTFLARLANRPLRDEDQPFPFDIRLPKYGSFRLEFSDTSSPTNYTLLKPACIVLCYDISVPSTLTSLSSKWKYIVETHFNYNELLPVLVLGLKRDVRNRGTAFVLPQEGLRVAQEMRCDRYLECSALTGELCREVIEDITNTAVMTTTAKGGRSEGATCNIM</sequence>
<keyword evidence="2" id="KW-0342">GTP-binding</keyword>
<proteinExistence type="predicted"/>
<evidence type="ECO:0000313" key="4">
    <source>
        <dbReference type="Proteomes" id="UP000799421"/>
    </source>
</evidence>
<evidence type="ECO:0000256" key="2">
    <source>
        <dbReference type="ARBA" id="ARBA00023134"/>
    </source>
</evidence>
<dbReference type="GO" id="GO:0003924">
    <property type="term" value="F:GTPase activity"/>
    <property type="evidence" value="ECO:0007669"/>
    <property type="project" value="InterPro"/>
</dbReference>
<dbReference type="Pfam" id="PF00071">
    <property type="entry name" value="Ras"/>
    <property type="match status" value="1"/>
</dbReference>
<name>A0A6A7C258_9PEZI</name>
<dbReference type="InterPro" id="IPR027417">
    <property type="entry name" value="P-loop_NTPase"/>
</dbReference>
<dbReference type="SMART" id="SM00175">
    <property type="entry name" value="RAB"/>
    <property type="match status" value="1"/>
</dbReference>
<reference evidence="3" key="1">
    <citation type="journal article" date="2020" name="Stud. Mycol.">
        <title>101 Dothideomycetes genomes: a test case for predicting lifestyles and emergence of pathogens.</title>
        <authorList>
            <person name="Haridas S."/>
            <person name="Albert R."/>
            <person name="Binder M."/>
            <person name="Bloem J."/>
            <person name="Labutti K."/>
            <person name="Salamov A."/>
            <person name="Andreopoulos B."/>
            <person name="Baker S."/>
            <person name="Barry K."/>
            <person name="Bills G."/>
            <person name="Bluhm B."/>
            <person name="Cannon C."/>
            <person name="Castanera R."/>
            <person name="Culley D."/>
            <person name="Daum C."/>
            <person name="Ezra D."/>
            <person name="Gonzalez J."/>
            <person name="Henrissat B."/>
            <person name="Kuo A."/>
            <person name="Liang C."/>
            <person name="Lipzen A."/>
            <person name="Lutzoni F."/>
            <person name="Magnuson J."/>
            <person name="Mondo S."/>
            <person name="Nolan M."/>
            <person name="Ohm R."/>
            <person name="Pangilinan J."/>
            <person name="Park H.-J."/>
            <person name="Ramirez L."/>
            <person name="Alfaro M."/>
            <person name="Sun H."/>
            <person name="Tritt A."/>
            <person name="Yoshinaga Y."/>
            <person name="Zwiers L.-H."/>
            <person name="Turgeon B."/>
            <person name="Goodwin S."/>
            <person name="Spatafora J."/>
            <person name="Crous P."/>
            <person name="Grigoriev I."/>
        </authorList>
    </citation>
    <scope>NUCLEOTIDE SEQUENCE</scope>
    <source>
        <strain evidence="3">CBS 480.64</strain>
    </source>
</reference>
<keyword evidence="3" id="KW-0378">Hydrolase</keyword>
<dbReference type="GO" id="GO:0007264">
    <property type="term" value="P:small GTPase-mediated signal transduction"/>
    <property type="evidence" value="ECO:0007669"/>
    <property type="project" value="InterPro"/>
</dbReference>
<accession>A0A6A7C258</accession>
<evidence type="ECO:0000313" key="3">
    <source>
        <dbReference type="EMBL" id="KAF2861554.1"/>
    </source>
</evidence>
<protein>
    <submittedName>
        <fullName evidence="3">P-loop containing nucleoside triphosphate hydrolase protein</fullName>
    </submittedName>
</protein>
<dbReference type="PANTHER" id="PTHR24072">
    <property type="entry name" value="RHO FAMILY GTPASE"/>
    <property type="match status" value="1"/>
</dbReference>
<dbReference type="OrthoDB" id="25896at2759"/>
<evidence type="ECO:0000256" key="1">
    <source>
        <dbReference type="ARBA" id="ARBA00022741"/>
    </source>
</evidence>
<dbReference type="PRINTS" id="PR00449">
    <property type="entry name" value="RASTRNSFRMNG"/>
</dbReference>
<keyword evidence="1" id="KW-0547">Nucleotide-binding</keyword>
<dbReference type="SUPFAM" id="SSF52540">
    <property type="entry name" value="P-loop containing nucleoside triphosphate hydrolases"/>
    <property type="match status" value="1"/>
</dbReference>
<dbReference type="Proteomes" id="UP000799421">
    <property type="component" value="Unassembled WGS sequence"/>
</dbReference>
<dbReference type="InterPro" id="IPR003578">
    <property type="entry name" value="Small_GTPase_Rho"/>
</dbReference>
<dbReference type="Gene3D" id="3.40.50.300">
    <property type="entry name" value="P-loop containing nucleotide triphosphate hydrolases"/>
    <property type="match status" value="1"/>
</dbReference>
<dbReference type="SMART" id="SM00174">
    <property type="entry name" value="RHO"/>
    <property type="match status" value="1"/>
</dbReference>
<dbReference type="AlphaFoldDB" id="A0A6A7C258"/>
<keyword evidence="4" id="KW-1185">Reference proteome</keyword>
<dbReference type="GO" id="GO:0005525">
    <property type="term" value="F:GTP binding"/>
    <property type="evidence" value="ECO:0007669"/>
    <property type="project" value="UniProtKB-KW"/>
</dbReference>
<organism evidence="3 4">
    <name type="scientific">Piedraia hortae CBS 480.64</name>
    <dbReference type="NCBI Taxonomy" id="1314780"/>
    <lineage>
        <taxon>Eukaryota</taxon>
        <taxon>Fungi</taxon>
        <taxon>Dikarya</taxon>
        <taxon>Ascomycota</taxon>
        <taxon>Pezizomycotina</taxon>
        <taxon>Dothideomycetes</taxon>
        <taxon>Dothideomycetidae</taxon>
        <taxon>Capnodiales</taxon>
        <taxon>Piedraiaceae</taxon>
        <taxon>Piedraia</taxon>
    </lineage>
</organism>
<gene>
    <name evidence="3" type="ORF">K470DRAFT_214932</name>
</gene>